<feature type="transmembrane region" description="Helical" evidence="7">
    <location>
        <begin position="61"/>
        <end position="80"/>
    </location>
</feature>
<keyword evidence="4" id="KW-0378">Hydrolase</keyword>
<name>A0A1M6HHK1_9CLOT</name>
<keyword evidence="5 7" id="KW-1133">Transmembrane helix</keyword>
<comment type="subcellular location">
    <subcellularLocation>
        <location evidence="1">Cell membrane</location>
        <topology evidence="1">Multi-pass membrane protein</topology>
    </subcellularLocation>
</comment>
<dbReference type="PANTHER" id="PTHR14969:SF62">
    <property type="entry name" value="DECAPRENYLPHOSPHORYL-5-PHOSPHORIBOSE PHOSPHATASE RV3807C-RELATED"/>
    <property type="match status" value="1"/>
</dbReference>
<dbReference type="AlphaFoldDB" id="A0A1M6HHK1"/>
<dbReference type="Gene3D" id="1.20.144.10">
    <property type="entry name" value="Phosphatidic acid phosphatase type 2/haloperoxidase"/>
    <property type="match status" value="2"/>
</dbReference>
<keyword evidence="2" id="KW-1003">Cell membrane</keyword>
<reference evidence="9 10" key="1">
    <citation type="submission" date="2016-11" db="EMBL/GenBank/DDBJ databases">
        <authorList>
            <person name="Jaros S."/>
            <person name="Januszkiewicz K."/>
            <person name="Wedrychowicz H."/>
        </authorList>
    </citation>
    <scope>NUCLEOTIDE SEQUENCE [LARGE SCALE GENOMIC DNA]</scope>
    <source>
        <strain evidence="9 10">DSM 21864</strain>
    </source>
</reference>
<accession>A0A1M6HHK1</accession>
<dbReference type="STRING" id="1121298.SAMN05444401_2525"/>
<keyword evidence="6 7" id="KW-0472">Membrane</keyword>
<dbReference type="InterPro" id="IPR036938">
    <property type="entry name" value="PAP2/HPO_sf"/>
</dbReference>
<feature type="transmembrane region" description="Helical" evidence="7">
    <location>
        <begin position="106"/>
        <end position="126"/>
    </location>
</feature>
<sequence>MHNFLVYMNTLDRNILDFIQRNMRNSFVDSIMPFITALGDAGIVWIILCIILLITKKYRKAGIVCALSLIITAILGEGVIKNLIQRARPFMSDANLVLLIAKPKTFSFPSGHTASSFAAAAALAGYIKPYGKLFFIPAALIAFSRLYLYVHFPSDVIAGIILGIVGFKLAETLYNKVINSKRNT</sequence>
<evidence type="ECO:0000259" key="8">
    <source>
        <dbReference type="SMART" id="SM00014"/>
    </source>
</evidence>
<keyword evidence="10" id="KW-1185">Reference proteome</keyword>
<evidence type="ECO:0000256" key="7">
    <source>
        <dbReference type="SAM" id="Phobius"/>
    </source>
</evidence>
<evidence type="ECO:0000256" key="2">
    <source>
        <dbReference type="ARBA" id="ARBA00022475"/>
    </source>
</evidence>
<dbReference type="Pfam" id="PF01569">
    <property type="entry name" value="PAP2"/>
    <property type="match status" value="1"/>
</dbReference>
<evidence type="ECO:0000256" key="5">
    <source>
        <dbReference type="ARBA" id="ARBA00022989"/>
    </source>
</evidence>
<feature type="transmembrane region" description="Helical" evidence="7">
    <location>
        <begin position="133"/>
        <end position="150"/>
    </location>
</feature>
<dbReference type="RefSeq" id="WP_242948950.1">
    <property type="nucleotide sequence ID" value="NZ_FQZO01000003.1"/>
</dbReference>
<evidence type="ECO:0000256" key="6">
    <source>
        <dbReference type="ARBA" id="ARBA00023136"/>
    </source>
</evidence>
<proteinExistence type="predicted"/>
<dbReference type="GO" id="GO:0005886">
    <property type="term" value="C:plasma membrane"/>
    <property type="evidence" value="ECO:0007669"/>
    <property type="project" value="UniProtKB-SubCell"/>
</dbReference>
<evidence type="ECO:0000256" key="1">
    <source>
        <dbReference type="ARBA" id="ARBA00004651"/>
    </source>
</evidence>
<dbReference type="SUPFAM" id="SSF48317">
    <property type="entry name" value="Acid phosphatase/Vanadium-dependent haloperoxidase"/>
    <property type="match status" value="1"/>
</dbReference>
<dbReference type="SMART" id="SM00014">
    <property type="entry name" value="acidPPc"/>
    <property type="match status" value="1"/>
</dbReference>
<protein>
    <submittedName>
        <fullName evidence="9">Undecaprenyl-diphosphatase</fullName>
    </submittedName>
</protein>
<feature type="transmembrane region" description="Helical" evidence="7">
    <location>
        <begin position="31"/>
        <end position="54"/>
    </location>
</feature>
<dbReference type="EMBL" id="FQZO01000003">
    <property type="protein sequence ID" value="SHJ21726.1"/>
    <property type="molecule type" value="Genomic_DNA"/>
</dbReference>
<keyword evidence="3 7" id="KW-0812">Transmembrane</keyword>
<feature type="transmembrane region" description="Helical" evidence="7">
    <location>
        <begin position="156"/>
        <end position="174"/>
    </location>
</feature>
<organism evidence="9 10">
    <name type="scientific">Clostridium amylolyticum</name>
    <dbReference type="NCBI Taxonomy" id="1121298"/>
    <lineage>
        <taxon>Bacteria</taxon>
        <taxon>Bacillati</taxon>
        <taxon>Bacillota</taxon>
        <taxon>Clostridia</taxon>
        <taxon>Eubacteriales</taxon>
        <taxon>Clostridiaceae</taxon>
        <taxon>Clostridium</taxon>
    </lineage>
</organism>
<dbReference type="Proteomes" id="UP000184080">
    <property type="component" value="Unassembled WGS sequence"/>
</dbReference>
<feature type="domain" description="Phosphatidic acid phosphatase type 2/haloperoxidase" evidence="8">
    <location>
        <begin position="61"/>
        <end position="171"/>
    </location>
</feature>
<dbReference type="InterPro" id="IPR000326">
    <property type="entry name" value="PAP2/HPO"/>
</dbReference>
<evidence type="ECO:0000256" key="4">
    <source>
        <dbReference type="ARBA" id="ARBA00022801"/>
    </source>
</evidence>
<dbReference type="PANTHER" id="PTHR14969">
    <property type="entry name" value="SPHINGOSINE-1-PHOSPHATE PHOSPHOHYDROLASE"/>
    <property type="match status" value="1"/>
</dbReference>
<gene>
    <name evidence="9" type="ORF">SAMN05444401_2525</name>
</gene>
<evidence type="ECO:0000313" key="10">
    <source>
        <dbReference type="Proteomes" id="UP000184080"/>
    </source>
</evidence>
<evidence type="ECO:0000313" key="9">
    <source>
        <dbReference type="EMBL" id="SHJ21726.1"/>
    </source>
</evidence>
<dbReference type="GO" id="GO:0016787">
    <property type="term" value="F:hydrolase activity"/>
    <property type="evidence" value="ECO:0007669"/>
    <property type="project" value="UniProtKB-KW"/>
</dbReference>
<evidence type="ECO:0000256" key="3">
    <source>
        <dbReference type="ARBA" id="ARBA00022692"/>
    </source>
</evidence>